<reference evidence="1 2" key="1">
    <citation type="submission" date="2021-05" db="EMBL/GenBank/DDBJ databases">
        <title>A Polyphasic approach of four new species of the genus Ohtaekwangia: Ohtaekwangia histidinii sp. nov., Ohtaekwangia cretensis sp. nov., Ohtaekwangia indiensis sp. nov., Ohtaekwangia reichenbachii sp. nov. from diverse environment.</title>
        <authorList>
            <person name="Octaviana S."/>
        </authorList>
    </citation>
    <scope>NUCLEOTIDE SEQUENCE [LARGE SCALE GENOMIC DNA]</scope>
    <source>
        <strain evidence="1 2">PWU37</strain>
    </source>
</reference>
<accession>A0AAP2GKN1</accession>
<comment type="caution">
    <text evidence="1">The sequence shown here is derived from an EMBL/GenBank/DDBJ whole genome shotgun (WGS) entry which is preliminary data.</text>
</comment>
<dbReference type="Pfam" id="PF13618">
    <property type="entry name" value="Gluconate_2-dh3"/>
    <property type="match status" value="1"/>
</dbReference>
<gene>
    <name evidence="1" type="ORF">KK078_28990</name>
</gene>
<evidence type="ECO:0000313" key="2">
    <source>
        <dbReference type="Proteomes" id="UP001319180"/>
    </source>
</evidence>
<name>A0AAP2GKN1_9BACT</name>
<keyword evidence="2" id="KW-1185">Reference proteome</keyword>
<proteinExistence type="predicted"/>
<dbReference type="Proteomes" id="UP001319180">
    <property type="component" value="Unassembled WGS sequence"/>
</dbReference>
<protein>
    <submittedName>
        <fullName evidence="1">Gluconate 2-dehydrogenase subunit 3 family protein</fullName>
    </submittedName>
</protein>
<dbReference type="InterPro" id="IPR027056">
    <property type="entry name" value="Gluconate_2DH_su3"/>
</dbReference>
<sequence>MDRREALRRTAWIMGGVISAPAMAGLLKGCAPKPSIDWKPSFLSNDQGILVTQVAEIIIPKTDTPGAKEIGVPGFIDQMLKEVYSKEDQDKYLTSLKAFDEEAKKEHGDPFIELDAEKQTTFVNKIHSAVVADTTENAPAYRDFLMKTKELTLLGFFTSKVGASEVLQYVAVPGSYKGCIPVSEAGNGKTWAT</sequence>
<dbReference type="RefSeq" id="WP_254094263.1">
    <property type="nucleotide sequence ID" value="NZ_JAHESC010000076.1"/>
</dbReference>
<evidence type="ECO:0000313" key="1">
    <source>
        <dbReference type="EMBL" id="MBT1690636.1"/>
    </source>
</evidence>
<dbReference type="EMBL" id="JAHESC010000076">
    <property type="protein sequence ID" value="MBT1690636.1"/>
    <property type="molecule type" value="Genomic_DNA"/>
</dbReference>
<dbReference type="AlphaFoldDB" id="A0AAP2GKN1"/>
<organism evidence="1 2">
    <name type="scientific">Dawidia soli</name>
    <dbReference type="NCBI Taxonomy" id="2782352"/>
    <lineage>
        <taxon>Bacteria</taxon>
        <taxon>Pseudomonadati</taxon>
        <taxon>Bacteroidota</taxon>
        <taxon>Cytophagia</taxon>
        <taxon>Cytophagales</taxon>
        <taxon>Chryseotaleaceae</taxon>
        <taxon>Dawidia</taxon>
    </lineage>
</organism>